<name>A0A6L2JAP2_TANCI</name>
<comment type="caution">
    <text evidence="2">The sequence shown here is derived from an EMBL/GenBank/DDBJ whole genome shotgun (WGS) entry which is preliminary data.</text>
</comment>
<feature type="domain" description="GAG-pre-integrase" evidence="1">
    <location>
        <begin position="252"/>
        <end position="319"/>
    </location>
</feature>
<evidence type="ECO:0000259" key="1">
    <source>
        <dbReference type="Pfam" id="PF13976"/>
    </source>
</evidence>
<evidence type="ECO:0000313" key="2">
    <source>
        <dbReference type="EMBL" id="GEU33941.1"/>
    </source>
</evidence>
<gene>
    <name evidence="2" type="ORF">Tci_005919</name>
</gene>
<sequence>MYCKKSLDRSMDSDKYLEGQSMQRPPLFENESIDSAFARFSTIITSLKAIDDGFSRNNYVRKFLRALHPKWRAKVTLIEESKELTSLSFDELIRNLIVHEMIIKKDSKIVKAKGERKSLALKAKKESSDEECSTSKNKNQRAFVGGSWSDSGEEDDEKDKFEMCLVSQALNEAYNEGNVIFGSNFRGNVIGKGTISNDSLKIDNVEHVENLRFNLLSVGQICDNKCRVTFSEHDSEITKDGKVIGRGIRKKGLYVMKLKNKPKDKKFLATIDENSMLWHRRLGHASMCLIQSLASKELVRNLPKLKFDQHFCDACKIGK</sequence>
<dbReference type="Pfam" id="PF14223">
    <property type="entry name" value="Retrotran_gag_2"/>
    <property type="match status" value="1"/>
</dbReference>
<accession>A0A6L2JAP2</accession>
<organism evidence="2">
    <name type="scientific">Tanacetum cinerariifolium</name>
    <name type="common">Dalmatian daisy</name>
    <name type="synonym">Chrysanthemum cinerariifolium</name>
    <dbReference type="NCBI Taxonomy" id="118510"/>
    <lineage>
        <taxon>Eukaryota</taxon>
        <taxon>Viridiplantae</taxon>
        <taxon>Streptophyta</taxon>
        <taxon>Embryophyta</taxon>
        <taxon>Tracheophyta</taxon>
        <taxon>Spermatophyta</taxon>
        <taxon>Magnoliopsida</taxon>
        <taxon>eudicotyledons</taxon>
        <taxon>Gunneridae</taxon>
        <taxon>Pentapetalae</taxon>
        <taxon>asterids</taxon>
        <taxon>campanulids</taxon>
        <taxon>Asterales</taxon>
        <taxon>Asteraceae</taxon>
        <taxon>Asteroideae</taxon>
        <taxon>Anthemideae</taxon>
        <taxon>Anthemidinae</taxon>
        <taxon>Tanacetum</taxon>
    </lineage>
</organism>
<dbReference type="Pfam" id="PF13976">
    <property type="entry name" value="gag_pre-integrs"/>
    <property type="match status" value="1"/>
</dbReference>
<protein>
    <submittedName>
        <fullName evidence="2">Retrovirus-related Pol polyprotein from transposon TNT 1-94</fullName>
    </submittedName>
</protein>
<dbReference type="EMBL" id="BKCJ010000520">
    <property type="protein sequence ID" value="GEU33941.1"/>
    <property type="molecule type" value="Genomic_DNA"/>
</dbReference>
<dbReference type="AlphaFoldDB" id="A0A6L2JAP2"/>
<dbReference type="InterPro" id="IPR025724">
    <property type="entry name" value="GAG-pre-integrase_dom"/>
</dbReference>
<proteinExistence type="predicted"/>
<reference evidence="2" key="1">
    <citation type="journal article" date="2019" name="Sci. Rep.">
        <title>Draft genome of Tanacetum cinerariifolium, the natural source of mosquito coil.</title>
        <authorList>
            <person name="Yamashiro T."/>
            <person name="Shiraishi A."/>
            <person name="Satake H."/>
            <person name="Nakayama K."/>
        </authorList>
    </citation>
    <scope>NUCLEOTIDE SEQUENCE</scope>
</reference>